<evidence type="ECO:0000256" key="4">
    <source>
        <dbReference type="RuleBase" id="RU000669"/>
    </source>
</evidence>
<dbReference type="InterPro" id="IPR022309">
    <property type="entry name" value="Ribosomal_Se8/biogenesis_NSA2"/>
</dbReference>
<proteinExistence type="inferred from homology"/>
<sequence length="178" mass="20012">MGINREGLHKRKSTGGLKSCWRKKRNHAKGRQPSNTKIGRRCVVKLRVRGGGVKTRALFLSYGNFSFVSIQRTFKAKILSVAFNESSNELVRTNTLTKGSIVYLDIAKTLIYNTLIRNLNSNPKIAEDTISNKILIDQILSGKILARICSRPGQSGRADGYILEGQELDYFLKKIQKK</sequence>
<dbReference type="CDD" id="cd11380">
    <property type="entry name" value="Ribosomal_S8e_like"/>
    <property type="match status" value="1"/>
</dbReference>
<protein>
    <recommendedName>
        <fullName evidence="4">40S ribosomal protein S8</fullName>
    </recommendedName>
</protein>
<dbReference type="NCBIfam" id="TIGR00307">
    <property type="entry name" value="eS8"/>
    <property type="match status" value="1"/>
</dbReference>
<dbReference type="GO" id="GO:0005840">
    <property type="term" value="C:ribosome"/>
    <property type="evidence" value="ECO:0007669"/>
    <property type="project" value="UniProtKB-KW"/>
</dbReference>
<dbReference type="GO" id="GO:0000428">
    <property type="term" value="C:DNA-directed RNA polymerase complex"/>
    <property type="evidence" value="ECO:0007669"/>
    <property type="project" value="UniProtKB-KW"/>
</dbReference>
<reference evidence="5 6" key="1">
    <citation type="journal article" date="2001" name="Nature">
        <title>The highly reduced genome of an enslaved algal nucleus.</title>
        <authorList>
            <person name="Douglas S."/>
            <person name="Zauner S."/>
            <person name="Fraunholz M."/>
            <person name="Beaton M."/>
            <person name="Penny S."/>
            <person name="Deng L."/>
            <person name="Wu X."/>
            <person name="Reith M."/>
            <person name="Cavalier-Smith T."/>
            <person name="Maier U."/>
        </authorList>
    </citation>
    <scope>NUCLEOTIDE SEQUENCE [LARGE SCALE GENOMIC DNA]</scope>
</reference>
<dbReference type="EMBL" id="AJ010592">
    <property type="protein sequence ID" value="CAC27051.1"/>
    <property type="molecule type" value="Genomic_DNA"/>
</dbReference>
<dbReference type="GO" id="GO:1990904">
    <property type="term" value="C:ribonucleoprotein complex"/>
    <property type="evidence" value="ECO:0007669"/>
    <property type="project" value="UniProtKB-KW"/>
</dbReference>
<dbReference type="Proteomes" id="UP000242167">
    <property type="component" value="Nucleomorph 2"/>
</dbReference>
<keyword evidence="3 4" id="KW-0687">Ribonucleoprotein</keyword>
<organism evidence="5 6">
    <name type="scientific">Guillardia theta</name>
    <name type="common">Cryptophyte</name>
    <name type="synonym">Cryptomonas phi</name>
    <dbReference type="NCBI Taxonomy" id="55529"/>
    <lineage>
        <taxon>Eukaryota</taxon>
        <taxon>Cryptophyceae</taxon>
        <taxon>Pyrenomonadales</taxon>
        <taxon>Geminigeraceae</taxon>
        <taxon>Guillardia</taxon>
    </lineage>
</organism>
<accession>Q9AW20</accession>
<dbReference type="RefSeq" id="XP_001713267.1">
    <property type="nucleotide sequence ID" value="XM_001713215.1"/>
</dbReference>
<evidence type="ECO:0000256" key="3">
    <source>
        <dbReference type="ARBA" id="ARBA00023274"/>
    </source>
</evidence>
<dbReference type="GeneID" id="857517"/>
<dbReference type="Pfam" id="PF01201">
    <property type="entry name" value="Ribosomal_S8e"/>
    <property type="match status" value="1"/>
</dbReference>
<dbReference type="InterPro" id="IPR001047">
    <property type="entry name" value="Ribosomal_eS8"/>
</dbReference>
<dbReference type="PIR" id="D90111">
    <property type="entry name" value="D90111"/>
</dbReference>
<dbReference type="PANTHER" id="PTHR10394">
    <property type="entry name" value="40S RIBOSOMAL PROTEIN S8"/>
    <property type="match status" value="1"/>
</dbReference>
<name>Q9AW20_GUITH</name>
<dbReference type="Gene3D" id="3.10.290.70">
    <property type="match status" value="1"/>
</dbReference>
<dbReference type="GO" id="GO:0006412">
    <property type="term" value="P:translation"/>
    <property type="evidence" value="ECO:0007669"/>
    <property type="project" value="InterPro"/>
</dbReference>
<evidence type="ECO:0000256" key="2">
    <source>
        <dbReference type="ARBA" id="ARBA00022980"/>
    </source>
</evidence>
<comment type="similarity">
    <text evidence="1 4">Belongs to the eukaryotic ribosomal protein eS8 family.</text>
</comment>
<evidence type="ECO:0000256" key="1">
    <source>
        <dbReference type="ARBA" id="ARBA00005257"/>
    </source>
</evidence>
<evidence type="ECO:0000313" key="6">
    <source>
        <dbReference type="Proteomes" id="UP000242167"/>
    </source>
</evidence>
<keyword evidence="2 4" id="KW-0689">Ribosomal protein</keyword>
<gene>
    <name evidence="5" type="primary">rps8</name>
</gene>
<dbReference type="GO" id="GO:0003735">
    <property type="term" value="F:structural constituent of ribosome"/>
    <property type="evidence" value="ECO:0007669"/>
    <property type="project" value="InterPro"/>
</dbReference>
<evidence type="ECO:0000313" key="5">
    <source>
        <dbReference type="EMBL" id="CAC27051.1"/>
    </source>
</evidence>
<dbReference type="AlphaFoldDB" id="Q9AW20"/>